<dbReference type="EMBL" id="CAJNNW010000267">
    <property type="protein sequence ID" value="CAE8625252.1"/>
    <property type="molecule type" value="Genomic_DNA"/>
</dbReference>
<keyword evidence="4 6" id="KW-0472">Membrane</keyword>
<keyword evidence="2 6" id="KW-0812">Transmembrane</keyword>
<feature type="region of interest" description="Disordered" evidence="5">
    <location>
        <begin position="1"/>
        <end position="38"/>
    </location>
</feature>
<evidence type="ECO:0000313" key="8">
    <source>
        <dbReference type="EMBL" id="CAE8625252.1"/>
    </source>
</evidence>
<feature type="transmembrane region" description="Helical" evidence="6">
    <location>
        <begin position="116"/>
        <end position="140"/>
    </location>
</feature>
<protein>
    <recommendedName>
        <fullName evidence="7">Sugar phosphate transporter domain-containing protein</fullName>
    </recommendedName>
</protein>
<keyword evidence="3 6" id="KW-1133">Transmembrane helix</keyword>
<dbReference type="GO" id="GO:0016020">
    <property type="term" value="C:membrane"/>
    <property type="evidence" value="ECO:0007669"/>
    <property type="project" value="UniProtKB-SubCell"/>
</dbReference>
<evidence type="ECO:0000256" key="6">
    <source>
        <dbReference type="SAM" id="Phobius"/>
    </source>
</evidence>
<dbReference type="InterPro" id="IPR050186">
    <property type="entry name" value="TPT_transporter"/>
</dbReference>
<feature type="non-terminal residue" evidence="8">
    <location>
        <position position="261"/>
    </location>
</feature>
<evidence type="ECO:0000256" key="4">
    <source>
        <dbReference type="ARBA" id="ARBA00023136"/>
    </source>
</evidence>
<evidence type="ECO:0000256" key="3">
    <source>
        <dbReference type="ARBA" id="ARBA00022989"/>
    </source>
</evidence>
<sequence length="261" mass="27583">LPEGHRPTGRSIRGRLGRATPAVRASPTSASSSTSGGKSLWDRCAVGVYIFLWYAFSIGYNITFKRALNAFPFPWAGAMWQMSFGMMVFGPLWAAGLRKVPRLSKTEGLRLLPSAIGNLVLHVGAVIAFFGGAVSFVHIVKASEPVVSSLLNYLFVGEVLAWPVYAALIPIIGGVGLASASELSFTWLAFGAAMLSNLGSAGRAVYSKKVMAGAEIGENMDAANTFSVMTLMGTVMLLPLFLYFESPAAALAGLRLAIAKG</sequence>
<comment type="caution">
    <text evidence="8">The sequence shown here is derived from an EMBL/GenBank/DDBJ whole genome shotgun (WGS) entry which is preliminary data.</text>
</comment>
<dbReference type="Proteomes" id="UP000626109">
    <property type="component" value="Unassembled WGS sequence"/>
</dbReference>
<gene>
    <name evidence="8" type="ORF">PGLA2088_LOCUS429</name>
</gene>
<evidence type="ECO:0000259" key="7">
    <source>
        <dbReference type="Pfam" id="PF03151"/>
    </source>
</evidence>
<reference evidence="8" key="1">
    <citation type="submission" date="2021-02" db="EMBL/GenBank/DDBJ databases">
        <authorList>
            <person name="Dougan E. K."/>
            <person name="Rhodes N."/>
            <person name="Thang M."/>
            <person name="Chan C."/>
        </authorList>
    </citation>
    <scope>NUCLEOTIDE SEQUENCE</scope>
</reference>
<comment type="subcellular location">
    <subcellularLocation>
        <location evidence="1">Membrane</location>
        <topology evidence="1">Multi-pass membrane protein</topology>
    </subcellularLocation>
</comment>
<feature type="compositionally biased region" description="Low complexity" evidence="5">
    <location>
        <begin position="19"/>
        <end position="35"/>
    </location>
</feature>
<dbReference type="AlphaFoldDB" id="A0A813GJU9"/>
<proteinExistence type="predicted"/>
<accession>A0A813GJU9</accession>
<feature type="non-terminal residue" evidence="8">
    <location>
        <position position="1"/>
    </location>
</feature>
<dbReference type="Pfam" id="PF03151">
    <property type="entry name" value="TPT"/>
    <property type="match status" value="1"/>
</dbReference>
<evidence type="ECO:0000256" key="5">
    <source>
        <dbReference type="SAM" id="MobiDB-lite"/>
    </source>
</evidence>
<dbReference type="InterPro" id="IPR004853">
    <property type="entry name" value="Sugar_P_trans_dom"/>
</dbReference>
<feature type="transmembrane region" description="Helical" evidence="6">
    <location>
        <begin position="160"/>
        <end position="178"/>
    </location>
</feature>
<name>A0A813GJU9_POLGL</name>
<organism evidence="8 9">
    <name type="scientific">Polarella glacialis</name>
    <name type="common">Dinoflagellate</name>
    <dbReference type="NCBI Taxonomy" id="89957"/>
    <lineage>
        <taxon>Eukaryota</taxon>
        <taxon>Sar</taxon>
        <taxon>Alveolata</taxon>
        <taxon>Dinophyceae</taxon>
        <taxon>Suessiales</taxon>
        <taxon>Suessiaceae</taxon>
        <taxon>Polarella</taxon>
    </lineage>
</organism>
<feature type="transmembrane region" description="Helical" evidence="6">
    <location>
        <begin position="44"/>
        <end position="63"/>
    </location>
</feature>
<evidence type="ECO:0000256" key="2">
    <source>
        <dbReference type="ARBA" id="ARBA00022692"/>
    </source>
</evidence>
<evidence type="ECO:0000256" key="1">
    <source>
        <dbReference type="ARBA" id="ARBA00004141"/>
    </source>
</evidence>
<feature type="transmembrane region" description="Helical" evidence="6">
    <location>
        <begin position="226"/>
        <end position="244"/>
    </location>
</feature>
<feature type="domain" description="Sugar phosphate transporter" evidence="7">
    <location>
        <begin position="46"/>
        <end position="246"/>
    </location>
</feature>
<feature type="transmembrane region" description="Helical" evidence="6">
    <location>
        <begin position="75"/>
        <end position="95"/>
    </location>
</feature>
<dbReference type="PANTHER" id="PTHR11132">
    <property type="entry name" value="SOLUTE CARRIER FAMILY 35"/>
    <property type="match status" value="1"/>
</dbReference>
<evidence type="ECO:0000313" key="9">
    <source>
        <dbReference type="Proteomes" id="UP000626109"/>
    </source>
</evidence>
<feature type="transmembrane region" description="Helical" evidence="6">
    <location>
        <begin position="185"/>
        <end position="206"/>
    </location>
</feature>